<dbReference type="InterPro" id="IPR008276">
    <property type="entry name" value="C_nuclsd_transpt"/>
</dbReference>
<feature type="domain" description="Nucleoside transporter/FeoB GTPase Gate" evidence="10">
    <location>
        <begin position="100"/>
        <end position="198"/>
    </location>
</feature>
<feature type="transmembrane region" description="Helical" evidence="7">
    <location>
        <begin position="99"/>
        <end position="121"/>
    </location>
</feature>
<dbReference type="InterPro" id="IPR011642">
    <property type="entry name" value="Gate_dom"/>
</dbReference>
<evidence type="ECO:0000256" key="3">
    <source>
        <dbReference type="ARBA" id="ARBA00022475"/>
    </source>
</evidence>
<evidence type="ECO:0000256" key="5">
    <source>
        <dbReference type="ARBA" id="ARBA00022989"/>
    </source>
</evidence>
<evidence type="ECO:0000256" key="2">
    <source>
        <dbReference type="ARBA" id="ARBA00009033"/>
    </source>
</evidence>
<keyword evidence="5 7" id="KW-1133">Transmembrane helix</keyword>
<dbReference type="Proteomes" id="UP000474175">
    <property type="component" value="Unassembled WGS sequence"/>
</dbReference>
<dbReference type="Pfam" id="PF07662">
    <property type="entry name" value="Nucleos_tra2_C"/>
    <property type="match status" value="1"/>
</dbReference>
<evidence type="ECO:0000259" key="9">
    <source>
        <dbReference type="Pfam" id="PF07662"/>
    </source>
</evidence>
<dbReference type="RefSeq" id="WP_163943547.1">
    <property type="nucleotide sequence ID" value="NZ_JAAFZH010000001.1"/>
</dbReference>
<keyword evidence="3" id="KW-1003">Cell membrane</keyword>
<evidence type="ECO:0000256" key="6">
    <source>
        <dbReference type="ARBA" id="ARBA00023136"/>
    </source>
</evidence>
<organism evidence="11 12">
    <name type="scientific">Spirosoma terrae</name>
    <dbReference type="NCBI Taxonomy" id="1968276"/>
    <lineage>
        <taxon>Bacteria</taxon>
        <taxon>Pseudomonadati</taxon>
        <taxon>Bacteroidota</taxon>
        <taxon>Cytophagia</taxon>
        <taxon>Cytophagales</taxon>
        <taxon>Cytophagaceae</taxon>
        <taxon>Spirosoma</taxon>
    </lineage>
</organism>
<dbReference type="InterPro" id="IPR002668">
    <property type="entry name" value="CNT_N_dom"/>
</dbReference>
<accession>A0A6L9L113</accession>
<dbReference type="PANTHER" id="PTHR10590">
    <property type="entry name" value="SODIUM/NUCLEOSIDE COTRANSPORTER"/>
    <property type="match status" value="1"/>
</dbReference>
<dbReference type="GO" id="GO:0005337">
    <property type="term" value="F:nucleoside transmembrane transporter activity"/>
    <property type="evidence" value="ECO:0007669"/>
    <property type="project" value="InterPro"/>
</dbReference>
<dbReference type="GO" id="GO:0015293">
    <property type="term" value="F:symporter activity"/>
    <property type="evidence" value="ECO:0007669"/>
    <property type="project" value="TreeGrafter"/>
</dbReference>
<feature type="domain" description="Concentrative nucleoside transporter N-terminal" evidence="8">
    <location>
        <begin position="8"/>
        <end position="81"/>
    </location>
</feature>
<comment type="similarity">
    <text evidence="2">Belongs to the concentrative nucleoside transporter (CNT) (TC 2.A.41) family.</text>
</comment>
<reference evidence="11 12" key="1">
    <citation type="submission" date="2020-02" db="EMBL/GenBank/DDBJ databases">
        <title>Draft genome sequence of two Spirosoma agri KCTC 52727 and Spirosoma terrae KCTC 52035.</title>
        <authorList>
            <person name="Rojas J."/>
            <person name="Ambika Manirajan B."/>
            <person name="Suarez C."/>
            <person name="Ratering S."/>
            <person name="Schnell S."/>
        </authorList>
    </citation>
    <scope>NUCLEOTIDE SEQUENCE [LARGE SCALE GENOMIC DNA]</scope>
    <source>
        <strain evidence="11 12">KCTC 52035</strain>
    </source>
</reference>
<evidence type="ECO:0000313" key="12">
    <source>
        <dbReference type="Proteomes" id="UP000474175"/>
    </source>
</evidence>
<dbReference type="EMBL" id="JAAFZH010000001">
    <property type="protein sequence ID" value="NDU94186.1"/>
    <property type="molecule type" value="Genomic_DNA"/>
</dbReference>
<keyword evidence="4 7" id="KW-0812">Transmembrane</keyword>
<feature type="transmembrane region" description="Helical" evidence="7">
    <location>
        <begin position="133"/>
        <end position="154"/>
    </location>
</feature>
<keyword evidence="12" id="KW-1185">Reference proteome</keyword>
<dbReference type="AlphaFoldDB" id="A0A6L9L113"/>
<feature type="transmembrane region" description="Helical" evidence="7">
    <location>
        <begin position="175"/>
        <end position="197"/>
    </location>
</feature>
<dbReference type="PANTHER" id="PTHR10590:SF4">
    <property type="entry name" value="SOLUTE CARRIER FAMILY 28 MEMBER 3"/>
    <property type="match status" value="1"/>
</dbReference>
<keyword evidence="6 7" id="KW-0472">Membrane</keyword>
<dbReference type="InterPro" id="IPR011657">
    <property type="entry name" value="CNT_C_dom"/>
</dbReference>
<feature type="transmembrane region" description="Helical" evidence="7">
    <location>
        <begin position="353"/>
        <end position="380"/>
    </location>
</feature>
<comment type="subcellular location">
    <subcellularLocation>
        <location evidence="1">Cell membrane</location>
        <topology evidence="1">Multi-pass membrane protein</topology>
    </subcellularLocation>
</comment>
<evidence type="ECO:0000256" key="4">
    <source>
        <dbReference type="ARBA" id="ARBA00022692"/>
    </source>
</evidence>
<feature type="transmembrane region" description="Helical" evidence="7">
    <location>
        <begin position="203"/>
        <end position="223"/>
    </location>
</feature>
<gene>
    <name evidence="11" type="ORF">GK108_04815</name>
</gene>
<comment type="caution">
    <text evidence="11">The sequence shown here is derived from an EMBL/GenBank/DDBJ whole genome shotgun (WGS) entry which is preliminary data.</text>
</comment>
<feature type="domain" description="Concentrative nucleoside transporter C-terminal" evidence="9">
    <location>
        <begin position="203"/>
        <end position="410"/>
    </location>
</feature>
<feature type="transmembrane region" description="Helical" evidence="7">
    <location>
        <begin position="392"/>
        <end position="412"/>
    </location>
</feature>
<evidence type="ECO:0000256" key="1">
    <source>
        <dbReference type="ARBA" id="ARBA00004651"/>
    </source>
</evidence>
<evidence type="ECO:0000256" key="7">
    <source>
        <dbReference type="SAM" id="Phobius"/>
    </source>
</evidence>
<evidence type="ECO:0000313" key="11">
    <source>
        <dbReference type="EMBL" id="NDU94186.1"/>
    </source>
</evidence>
<proteinExistence type="inferred from homology"/>
<dbReference type="GO" id="GO:0005886">
    <property type="term" value="C:plasma membrane"/>
    <property type="evidence" value="ECO:0007669"/>
    <property type="project" value="UniProtKB-SubCell"/>
</dbReference>
<dbReference type="Pfam" id="PF07670">
    <property type="entry name" value="Gate"/>
    <property type="match status" value="1"/>
</dbReference>
<feature type="transmembrane region" description="Helical" evidence="7">
    <location>
        <begin position="260"/>
        <end position="283"/>
    </location>
</feature>
<dbReference type="Pfam" id="PF01773">
    <property type="entry name" value="Nucleos_tra2_N"/>
    <property type="match status" value="1"/>
</dbReference>
<evidence type="ECO:0000259" key="8">
    <source>
        <dbReference type="Pfam" id="PF01773"/>
    </source>
</evidence>
<evidence type="ECO:0000259" key="10">
    <source>
        <dbReference type="Pfam" id="PF07670"/>
    </source>
</evidence>
<protein>
    <submittedName>
        <fullName evidence="11">NupC/NupG family nucleoside CNT transporter</fullName>
    </submittedName>
</protein>
<feature type="transmembrane region" description="Helical" evidence="7">
    <location>
        <begin position="295"/>
        <end position="314"/>
    </location>
</feature>
<sequence length="413" mass="43861">MDRFTGLLGIALILGIAYALSDNKKRINYRTVGVGLALQFGLAVFVLKTDAGQQLFQGLGYYVDRLLQKANTGAEFVFSSLVRSDVLAKAFGPGNDFIFFFKVVPTIIFVAVLVNIFYHLGIMQRIVAIMARAMKWLMGVSGAEALSNVASTFVGQVEAQIMIKPYLNGMTNSELLASMTGSFACIAGGVLAVYISLGVPAPYLLAASIMAAPGALVISKIVMPETQVSETQGIIKVEIKKTHANLLDAIAAGASEGLKVGLNVVAMLIGFIALIALLDSILFRLGFYVFGMDNLSMNFLLGKVFSIFAWAMGVPSKDIEVAGSLMGTKMVVNEFVAYLELVKVKPTLDPKTIAITSFALCGFANFSSIAIQVGGIGELAPGRRSDLARLGFKALICGTLASYMSATLAGLLL</sequence>
<feature type="transmembrane region" description="Helical" evidence="7">
    <location>
        <begin position="29"/>
        <end position="47"/>
    </location>
</feature>
<name>A0A6L9L113_9BACT</name>